<proteinExistence type="predicted"/>
<dbReference type="InterPro" id="IPR038717">
    <property type="entry name" value="Tc1-like_DDE_dom"/>
</dbReference>
<dbReference type="EMBL" id="VSTG01000003">
    <property type="protein sequence ID" value="TYL59437.1"/>
    <property type="molecule type" value="Genomic_DNA"/>
</dbReference>
<reference evidence="2 3" key="2">
    <citation type="submission" date="2019-09" db="EMBL/GenBank/DDBJ databases">
        <title>Strain-level analysis of Eubacterium rectale using genomes from metagenomes.</title>
        <authorList>
            <person name="Karcher N."/>
            <person name="Segata N."/>
        </authorList>
    </citation>
    <scope>NUCLEOTIDE SEQUENCE [LARGE SCALE GENOMIC DNA]</scope>
    <source>
        <strain evidence="2 3">L2-21</strain>
    </source>
</reference>
<sequence>MLIRKSLCTQKNRSVPDVQRKRSQWIETISGANAEHQIYLDESGINTNLTRHYAHAVHGKRAMDATPINTPAGTTVLSSIRLNGSLVYTTYQGGTTAQRFREYMGKQLIPSLEKDDVVIMDNMRSHHAKIVTELLDKAGISYLYLPQYSPDLNPIEKMWSKMKSFLRKRKVRVAAELPEAVKAALETISTNDCKGWFHASGICAN</sequence>
<accession>A0A5S4VMG8</accession>
<evidence type="ECO:0000259" key="1">
    <source>
        <dbReference type="Pfam" id="PF13358"/>
    </source>
</evidence>
<dbReference type="Gene3D" id="3.30.420.10">
    <property type="entry name" value="Ribonuclease H-like superfamily/Ribonuclease H"/>
    <property type="match status" value="1"/>
</dbReference>
<dbReference type="Pfam" id="PF13358">
    <property type="entry name" value="DDE_3"/>
    <property type="match status" value="1"/>
</dbReference>
<comment type="caution">
    <text evidence="2">The sequence shown here is derived from an EMBL/GenBank/DDBJ whole genome shotgun (WGS) entry which is preliminary data.</text>
</comment>
<feature type="domain" description="Tc1-like transposase DDE" evidence="1">
    <location>
        <begin position="38"/>
        <end position="174"/>
    </location>
</feature>
<name>A0A5S4VMG8_9FIRM</name>
<gene>
    <name evidence="2" type="ORF">FYL37_04225</name>
</gene>
<protein>
    <submittedName>
        <fullName evidence="2">IS630 family transposase</fullName>
    </submittedName>
</protein>
<dbReference type="PANTHER" id="PTHR46564:SF1">
    <property type="entry name" value="TRANSPOSASE"/>
    <property type="match status" value="1"/>
</dbReference>
<reference evidence="2 3" key="1">
    <citation type="submission" date="2019-08" db="EMBL/GenBank/DDBJ databases">
        <authorList>
            <person name="Duncan S."/>
            <person name="Walker A."/>
        </authorList>
    </citation>
    <scope>NUCLEOTIDE SEQUENCE [LARGE SCALE GENOMIC DNA]</scope>
    <source>
        <strain evidence="2 3">L2-21</strain>
    </source>
</reference>
<dbReference type="Proteomes" id="UP000324325">
    <property type="component" value="Unassembled WGS sequence"/>
</dbReference>
<evidence type="ECO:0000313" key="2">
    <source>
        <dbReference type="EMBL" id="TYL59437.1"/>
    </source>
</evidence>
<dbReference type="PANTHER" id="PTHR46564">
    <property type="entry name" value="TRANSPOSASE"/>
    <property type="match status" value="1"/>
</dbReference>
<dbReference type="NCBIfam" id="NF033545">
    <property type="entry name" value="transpos_IS630"/>
    <property type="match status" value="1"/>
</dbReference>
<dbReference type="GO" id="GO:0003676">
    <property type="term" value="F:nucleic acid binding"/>
    <property type="evidence" value="ECO:0007669"/>
    <property type="project" value="InterPro"/>
</dbReference>
<organism evidence="2 3">
    <name type="scientific">Agathobacter rectalis</name>
    <dbReference type="NCBI Taxonomy" id="39491"/>
    <lineage>
        <taxon>Bacteria</taxon>
        <taxon>Bacillati</taxon>
        <taxon>Bacillota</taxon>
        <taxon>Clostridia</taxon>
        <taxon>Lachnospirales</taxon>
        <taxon>Lachnospiraceae</taxon>
        <taxon>Agathobacter</taxon>
    </lineage>
</organism>
<dbReference type="InterPro" id="IPR047655">
    <property type="entry name" value="Transpos_IS630-like"/>
</dbReference>
<dbReference type="InterPro" id="IPR036397">
    <property type="entry name" value="RNaseH_sf"/>
</dbReference>
<dbReference type="AlphaFoldDB" id="A0A5S4VMG8"/>
<evidence type="ECO:0000313" key="3">
    <source>
        <dbReference type="Proteomes" id="UP000324325"/>
    </source>
</evidence>